<sequence>MLPVLHGARWRNMRNILSPAFTGSKMKQMFQLALGCCDNLYEEILQTQTELGTEKLNFDTIQNMKYMEMVTLESMRLHTSFSNAYRHCVKDYTVDDGNGLKFNIHQGSNVWIPILGLHMDPKYFPDPKRFIPERFNAENRPNIHPATYIPFGAGPRNCVARRFGLMKIKALLYHLLLNFSITASPNTPKVLPMNKAFAFLDTVDGDFPVTFKKRQTN</sequence>
<dbReference type="InterPro" id="IPR002403">
    <property type="entry name" value="Cyt_P450_E_grp-IV"/>
</dbReference>
<evidence type="ECO:0000256" key="9">
    <source>
        <dbReference type="ARBA" id="ARBA00022848"/>
    </source>
</evidence>
<gene>
    <name evidence="16" type="ORF">pipiens_013504</name>
</gene>
<comment type="cofactor">
    <cofactor evidence="1 14">
        <name>heme</name>
        <dbReference type="ChEBI" id="CHEBI:30413"/>
    </cofactor>
</comment>
<dbReference type="GO" id="GO:0005789">
    <property type="term" value="C:endoplasmic reticulum membrane"/>
    <property type="evidence" value="ECO:0007669"/>
    <property type="project" value="UniProtKB-SubCell"/>
</dbReference>
<accession>A0ABD1CYC0</accession>
<dbReference type="EMBL" id="JBEHCU010008653">
    <property type="protein sequence ID" value="KAL1381383.1"/>
    <property type="molecule type" value="Genomic_DNA"/>
</dbReference>
<protein>
    <recommendedName>
        <fullName evidence="18">Cytochrome P450</fullName>
    </recommendedName>
</protein>
<evidence type="ECO:0000256" key="1">
    <source>
        <dbReference type="ARBA" id="ARBA00001971"/>
    </source>
</evidence>
<keyword evidence="13" id="KW-0472">Membrane</keyword>
<organism evidence="16 17">
    <name type="scientific">Culex pipiens pipiens</name>
    <name type="common">Northern house mosquito</name>
    <dbReference type="NCBI Taxonomy" id="38569"/>
    <lineage>
        <taxon>Eukaryota</taxon>
        <taxon>Metazoa</taxon>
        <taxon>Ecdysozoa</taxon>
        <taxon>Arthropoda</taxon>
        <taxon>Hexapoda</taxon>
        <taxon>Insecta</taxon>
        <taxon>Pterygota</taxon>
        <taxon>Neoptera</taxon>
        <taxon>Endopterygota</taxon>
        <taxon>Diptera</taxon>
        <taxon>Nematocera</taxon>
        <taxon>Culicoidea</taxon>
        <taxon>Culicidae</taxon>
        <taxon>Culicinae</taxon>
        <taxon>Culicini</taxon>
        <taxon>Culex</taxon>
        <taxon>Culex</taxon>
    </lineage>
</organism>
<evidence type="ECO:0000256" key="6">
    <source>
        <dbReference type="ARBA" id="ARBA00022617"/>
    </source>
</evidence>
<comment type="function">
    <text evidence="2">May be involved in the metabolism of insect hormones and in the breakdown of synthetic insecticides.</text>
</comment>
<evidence type="ECO:0000256" key="2">
    <source>
        <dbReference type="ARBA" id="ARBA00003690"/>
    </source>
</evidence>
<dbReference type="GO" id="GO:0004497">
    <property type="term" value="F:monooxygenase activity"/>
    <property type="evidence" value="ECO:0007669"/>
    <property type="project" value="UniProtKB-KW"/>
</dbReference>
<keyword evidence="6 14" id="KW-0349">Heme</keyword>
<evidence type="ECO:0000256" key="15">
    <source>
        <dbReference type="RuleBase" id="RU000461"/>
    </source>
</evidence>
<keyword evidence="12 15" id="KW-0503">Monooxygenase</keyword>
<dbReference type="SUPFAM" id="SSF48264">
    <property type="entry name" value="Cytochrome P450"/>
    <property type="match status" value="2"/>
</dbReference>
<dbReference type="GO" id="GO:0046872">
    <property type="term" value="F:metal ion binding"/>
    <property type="evidence" value="ECO:0007669"/>
    <property type="project" value="UniProtKB-KW"/>
</dbReference>
<evidence type="ECO:0000256" key="3">
    <source>
        <dbReference type="ARBA" id="ARBA00004174"/>
    </source>
</evidence>
<proteinExistence type="inferred from homology"/>
<evidence type="ECO:0000256" key="7">
    <source>
        <dbReference type="ARBA" id="ARBA00022723"/>
    </source>
</evidence>
<dbReference type="Proteomes" id="UP001562425">
    <property type="component" value="Unassembled WGS sequence"/>
</dbReference>
<evidence type="ECO:0000256" key="12">
    <source>
        <dbReference type="ARBA" id="ARBA00023033"/>
    </source>
</evidence>
<evidence type="ECO:0000256" key="14">
    <source>
        <dbReference type="PIRSR" id="PIRSR602403-1"/>
    </source>
</evidence>
<dbReference type="AlphaFoldDB" id="A0ABD1CYC0"/>
<keyword evidence="9" id="KW-0492">Microsome</keyword>
<keyword evidence="7 14" id="KW-0479">Metal-binding</keyword>
<keyword evidence="17" id="KW-1185">Reference proteome</keyword>
<evidence type="ECO:0000256" key="11">
    <source>
        <dbReference type="ARBA" id="ARBA00023004"/>
    </source>
</evidence>
<evidence type="ECO:0000256" key="8">
    <source>
        <dbReference type="ARBA" id="ARBA00022824"/>
    </source>
</evidence>
<reference evidence="16 17" key="1">
    <citation type="submission" date="2024-05" db="EMBL/GenBank/DDBJ databases">
        <title>Culex pipiens pipiens assembly and annotation.</title>
        <authorList>
            <person name="Alout H."/>
            <person name="Durand T."/>
        </authorList>
    </citation>
    <scope>NUCLEOTIDE SEQUENCE [LARGE SCALE GENOMIC DNA]</scope>
    <source>
        <strain evidence="16">HA-2024</strain>
        <tissue evidence="16">Whole body</tissue>
    </source>
</reference>
<dbReference type="InterPro" id="IPR001128">
    <property type="entry name" value="Cyt_P450"/>
</dbReference>
<evidence type="ECO:0000313" key="16">
    <source>
        <dbReference type="EMBL" id="KAL1381383.1"/>
    </source>
</evidence>
<dbReference type="PANTHER" id="PTHR24292">
    <property type="entry name" value="CYTOCHROME P450"/>
    <property type="match status" value="1"/>
</dbReference>
<dbReference type="PROSITE" id="PS00086">
    <property type="entry name" value="CYTOCHROME_P450"/>
    <property type="match status" value="1"/>
</dbReference>
<evidence type="ECO:0000256" key="5">
    <source>
        <dbReference type="ARBA" id="ARBA00010617"/>
    </source>
</evidence>
<dbReference type="InterPro" id="IPR017972">
    <property type="entry name" value="Cyt_P450_CS"/>
</dbReference>
<feature type="binding site" description="axial binding residue" evidence="14">
    <location>
        <position position="158"/>
    </location>
    <ligand>
        <name>heme</name>
        <dbReference type="ChEBI" id="CHEBI:30413"/>
    </ligand>
    <ligandPart>
        <name>Fe</name>
        <dbReference type="ChEBI" id="CHEBI:18248"/>
    </ligandPart>
</feature>
<comment type="similarity">
    <text evidence="5 15">Belongs to the cytochrome P450 family.</text>
</comment>
<evidence type="ECO:0000256" key="10">
    <source>
        <dbReference type="ARBA" id="ARBA00023002"/>
    </source>
</evidence>
<evidence type="ECO:0008006" key="18">
    <source>
        <dbReference type="Google" id="ProtNLM"/>
    </source>
</evidence>
<keyword evidence="11 14" id="KW-0408">Iron</keyword>
<dbReference type="Gene3D" id="1.10.630.10">
    <property type="entry name" value="Cytochrome P450"/>
    <property type="match status" value="1"/>
</dbReference>
<dbReference type="Pfam" id="PF00067">
    <property type="entry name" value="p450"/>
    <property type="match status" value="1"/>
</dbReference>
<evidence type="ECO:0000256" key="4">
    <source>
        <dbReference type="ARBA" id="ARBA00004406"/>
    </source>
</evidence>
<comment type="subcellular location">
    <subcellularLocation>
        <location evidence="4">Endoplasmic reticulum membrane</location>
        <topology evidence="4">Peripheral membrane protein</topology>
    </subcellularLocation>
    <subcellularLocation>
        <location evidence="3">Microsome membrane</location>
        <topology evidence="3">Peripheral membrane protein</topology>
    </subcellularLocation>
</comment>
<dbReference type="PRINTS" id="PR00465">
    <property type="entry name" value="EP450IV"/>
</dbReference>
<dbReference type="InterPro" id="IPR036396">
    <property type="entry name" value="Cyt_P450_sf"/>
</dbReference>
<dbReference type="PANTHER" id="PTHR24292:SF54">
    <property type="entry name" value="CYP9F3-RELATED"/>
    <property type="match status" value="1"/>
</dbReference>
<keyword evidence="8" id="KW-0256">Endoplasmic reticulum</keyword>
<keyword evidence="10 15" id="KW-0560">Oxidoreductase</keyword>
<dbReference type="InterPro" id="IPR050476">
    <property type="entry name" value="Insect_CytP450_Detox"/>
</dbReference>
<evidence type="ECO:0000313" key="17">
    <source>
        <dbReference type="Proteomes" id="UP001562425"/>
    </source>
</evidence>
<evidence type="ECO:0000256" key="13">
    <source>
        <dbReference type="ARBA" id="ARBA00023136"/>
    </source>
</evidence>
<comment type="caution">
    <text evidence="16">The sequence shown here is derived from an EMBL/GenBank/DDBJ whole genome shotgun (WGS) entry which is preliminary data.</text>
</comment>
<name>A0ABD1CYC0_CULPP</name>